<sequence length="421" mass="47603">MTEVLSDSKYLSPEAIFQRTSSEPDIFGTAIRQRTCSNASQLQYNRARERSRASFTNGERSRSPSPVGTSNGSDSEGQMVVDGSTLNESFNSEDFTFRDRAPTSPSREEVKAQAFERLQEELKKAQEELKLKDEECEKLSRVRNQLESELEELTASLFQEAHAMVRAANVKRAAAEKRFKEANNKVEVLQAEVSALKQLVLTSTSSQSHSRGMGWRRHSSEHLSPCPDCNSYDCDAAVTMRLDGTCLRGPQNGNNSPSDESEVDVILFREFLQWMDERSVSHDQPFLARIYKEDVGPCLDFPNKELALAVHSAIENNTLMMETFSGKPVFRKCALTGTSRFCLHRVKLSEKGEWYNLSRNSRVRIVAVCDFYTYVRYIQQGLVKADVTEIYWEVMRLRSEMALARLGMEGAVKVQRGSGHS</sequence>
<dbReference type="GO" id="GO:0006887">
    <property type="term" value="P:exocytosis"/>
    <property type="evidence" value="ECO:0007669"/>
    <property type="project" value="TreeGrafter"/>
</dbReference>
<feature type="region of interest" description="Disordered" evidence="4">
    <location>
        <begin position="1"/>
        <end position="24"/>
    </location>
</feature>
<dbReference type="PANTHER" id="PTHR14430">
    <property type="entry name" value="RABIN3-RELATED"/>
    <property type="match status" value="1"/>
</dbReference>
<organism evidence="6 7">
    <name type="scientific">Pocillopora meandrina</name>
    <dbReference type="NCBI Taxonomy" id="46732"/>
    <lineage>
        <taxon>Eukaryota</taxon>
        <taxon>Metazoa</taxon>
        <taxon>Cnidaria</taxon>
        <taxon>Anthozoa</taxon>
        <taxon>Hexacorallia</taxon>
        <taxon>Scleractinia</taxon>
        <taxon>Astrocoeniina</taxon>
        <taxon>Pocilloporidae</taxon>
        <taxon>Pocillopora</taxon>
    </lineage>
</organism>
<feature type="domain" description="GDP/GTP exchange factor Sec2 N-terminal" evidence="5">
    <location>
        <begin position="110"/>
        <end position="189"/>
    </location>
</feature>
<evidence type="ECO:0000256" key="3">
    <source>
        <dbReference type="SAM" id="Coils"/>
    </source>
</evidence>
<dbReference type="Gene3D" id="1.20.5.4880">
    <property type="match status" value="1"/>
</dbReference>
<dbReference type="EMBL" id="CALNXJ010000085">
    <property type="protein sequence ID" value="CAH3162554.1"/>
    <property type="molecule type" value="Genomic_DNA"/>
</dbReference>
<dbReference type="Proteomes" id="UP001159428">
    <property type="component" value="Unassembled WGS sequence"/>
</dbReference>
<evidence type="ECO:0000313" key="7">
    <source>
        <dbReference type="Proteomes" id="UP001159428"/>
    </source>
</evidence>
<comment type="caution">
    <text evidence="6">The sequence shown here is derived from an EMBL/GenBank/DDBJ whole genome shotgun (WGS) entry which is preliminary data.</text>
</comment>
<reference evidence="6 7" key="1">
    <citation type="submission" date="2022-05" db="EMBL/GenBank/DDBJ databases">
        <authorList>
            <consortium name="Genoscope - CEA"/>
            <person name="William W."/>
        </authorList>
    </citation>
    <scope>NUCLEOTIDE SEQUENCE [LARGE SCALE GENOMIC DNA]</scope>
</reference>
<dbReference type="InterPro" id="IPR040351">
    <property type="entry name" value="RAB3IL/RAB3IP/Sec2"/>
</dbReference>
<comment type="similarity">
    <text evidence="2">Belongs to the SEC2 family.</text>
</comment>
<dbReference type="AlphaFoldDB" id="A0AAU9Y1R2"/>
<protein>
    <recommendedName>
        <fullName evidence="5">GDP/GTP exchange factor Sec2 N-terminal domain-containing protein</fullName>
    </recommendedName>
</protein>
<evidence type="ECO:0000259" key="5">
    <source>
        <dbReference type="Pfam" id="PF06428"/>
    </source>
</evidence>
<feature type="coiled-coil region" evidence="3">
    <location>
        <begin position="108"/>
        <end position="199"/>
    </location>
</feature>
<name>A0AAU9Y1R2_9CNID</name>
<dbReference type="InterPro" id="IPR009449">
    <property type="entry name" value="Sec2_N"/>
</dbReference>
<keyword evidence="1 3" id="KW-0175">Coiled coil</keyword>
<dbReference type="GO" id="GO:0005085">
    <property type="term" value="F:guanyl-nucleotide exchange factor activity"/>
    <property type="evidence" value="ECO:0007669"/>
    <property type="project" value="InterPro"/>
</dbReference>
<dbReference type="Pfam" id="PF06428">
    <property type="entry name" value="Sec2p"/>
    <property type="match status" value="1"/>
</dbReference>
<evidence type="ECO:0000256" key="4">
    <source>
        <dbReference type="SAM" id="MobiDB-lite"/>
    </source>
</evidence>
<dbReference type="SUPFAM" id="SSF144284">
    <property type="entry name" value="Sec2 N-terminal region"/>
    <property type="match status" value="1"/>
</dbReference>
<dbReference type="GO" id="GO:0070319">
    <property type="term" value="C:Golgi to plasma membrane transport vesicle"/>
    <property type="evidence" value="ECO:0007669"/>
    <property type="project" value="TreeGrafter"/>
</dbReference>
<proteinExistence type="inferred from homology"/>
<evidence type="ECO:0000256" key="2">
    <source>
        <dbReference type="ARBA" id="ARBA00025794"/>
    </source>
</evidence>
<feature type="compositionally biased region" description="Polar residues" evidence="4">
    <location>
        <begin position="53"/>
        <end position="76"/>
    </location>
</feature>
<evidence type="ECO:0000256" key="1">
    <source>
        <dbReference type="ARBA" id="ARBA00023054"/>
    </source>
</evidence>
<accession>A0AAU9Y1R2</accession>
<gene>
    <name evidence="6" type="ORF">PMEA_00034227</name>
</gene>
<dbReference type="Pfam" id="PF25555">
    <property type="entry name" value="RAB3A-like_C"/>
    <property type="match status" value="1"/>
</dbReference>
<dbReference type="PANTHER" id="PTHR14430:SF0">
    <property type="entry name" value="SEC2P DOMAIN-CONTAINING PROTEIN"/>
    <property type="match status" value="1"/>
</dbReference>
<keyword evidence="7" id="KW-1185">Reference proteome</keyword>
<feature type="region of interest" description="Disordered" evidence="4">
    <location>
        <begin position="38"/>
        <end position="80"/>
    </location>
</feature>
<evidence type="ECO:0000313" key="6">
    <source>
        <dbReference type="EMBL" id="CAH3162554.1"/>
    </source>
</evidence>